<feature type="region of interest" description="Disordered" evidence="1">
    <location>
        <begin position="1"/>
        <end position="26"/>
    </location>
</feature>
<reference evidence="2" key="1">
    <citation type="submission" date="2021-12" db="EMBL/GenBank/DDBJ databases">
        <authorList>
            <person name="King R."/>
        </authorList>
    </citation>
    <scope>NUCLEOTIDE SEQUENCE</scope>
</reference>
<proteinExistence type="predicted"/>
<feature type="compositionally biased region" description="Basic and acidic residues" evidence="1">
    <location>
        <begin position="1"/>
        <end position="20"/>
    </location>
</feature>
<feature type="region of interest" description="Disordered" evidence="1">
    <location>
        <begin position="38"/>
        <end position="112"/>
    </location>
</feature>
<evidence type="ECO:0000313" key="3">
    <source>
        <dbReference type="Proteomes" id="UP001154114"/>
    </source>
</evidence>
<gene>
    <name evidence="2" type="ORF">CINC_LOCUS8365</name>
</gene>
<protein>
    <submittedName>
        <fullName evidence="2">Uncharacterized protein</fullName>
    </submittedName>
</protein>
<feature type="compositionally biased region" description="Low complexity" evidence="1">
    <location>
        <begin position="61"/>
        <end position="72"/>
    </location>
</feature>
<sequence>MIVIDGKDYPRTGRNDDIKISDNNSDEDQSKVLALLIVEHNQNSTESDSNYDENGDMKVWSGPSDSSETDSSGDSHSDEYPDSESYDTNSESNFYHPEDYDEDDTDVSTLGTDQPEILRKAWKSCQRQAAKMCKKACLVSYKNACDSSSCKSKFKKSMKKGCKRNCKDFFA</sequence>
<accession>A0A9N8KYL6</accession>
<dbReference type="EMBL" id="LR824029">
    <property type="protein sequence ID" value="CAD0206069.1"/>
    <property type="molecule type" value="Genomic_DNA"/>
</dbReference>
<evidence type="ECO:0000256" key="1">
    <source>
        <dbReference type="SAM" id="MobiDB-lite"/>
    </source>
</evidence>
<keyword evidence="3" id="KW-1185">Reference proteome</keyword>
<name>A0A9N8KYL6_CHRIL</name>
<dbReference type="Proteomes" id="UP001154114">
    <property type="component" value="Chromosome 26"/>
</dbReference>
<dbReference type="OrthoDB" id="7396499at2759"/>
<evidence type="ECO:0000313" key="2">
    <source>
        <dbReference type="EMBL" id="CAD0206069.1"/>
    </source>
</evidence>
<organism evidence="2 3">
    <name type="scientific">Chrysodeixis includens</name>
    <name type="common">Soybean looper</name>
    <name type="synonym">Pseudoplusia includens</name>
    <dbReference type="NCBI Taxonomy" id="689277"/>
    <lineage>
        <taxon>Eukaryota</taxon>
        <taxon>Metazoa</taxon>
        <taxon>Ecdysozoa</taxon>
        <taxon>Arthropoda</taxon>
        <taxon>Hexapoda</taxon>
        <taxon>Insecta</taxon>
        <taxon>Pterygota</taxon>
        <taxon>Neoptera</taxon>
        <taxon>Endopterygota</taxon>
        <taxon>Lepidoptera</taxon>
        <taxon>Glossata</taxon>
        <taxon>Ditrysia</taxon>
        <taxon>Noctuoidea</taxon>
        <taxon>Noctuidae</taxon>
        <taxon>Plusiinae</taxon>
        <taxon>Chrysodeixis</taxon>
    </lineage>
</organism>
<dbReference type="AlphaFoldDB" id="A0A9N8KYL6"/>